<proteinExistence type="predicted"/>
<evidence type="ECO:0000313" key="5">
    <source>
        <dbReference type="EMBL" id="KRL66836.1"/>
    </source>
</evidence>
<dbReference type="Pfam" id="PF00881">
    <property type="entry name" value="Nitroreductase"/>
    <property type="match status" value="1"/>
</dbReference>
<evidence type="ECO:0000256" key="3">
    <source>
        <dbReference type="ARBA" id="ARBA00023002"/>
    </source>
</evidence>
<reference evidence="5 6" key="1">
    <citation type="journal article" date="2015" name="Genome Announc.">
        <title>Expanding the biotechnology potential of lactobacilli through comparative genomics of 213 strains and associated genera.</title>
        <authorList>
            <person name="Sun Z."/>
            <person name="Harris H.M."/>
            <person name="McCann A."/>
            <person name="Guo C."/>
            <person name="Argimon S."/>
            <person name="Zhang W."/>
            <person name="Yang X."/>
            <person name="Jeffery I.B."/>
            <person name="Cooney J.C."/>
            <person name="Kagawa T.F."/>
            <person name="Liu W."/>
            <person name="Song Y."/>
            <person name="Salvetti E."/>
            <person name="Wrobel A."/>
            <person name="Rasinkangas P."/>
            <person name="Parkhill J."/>
            <person name="Rea M.C."/>
            <person name="O'Sullivan O."/>
            <person name="Ritari J."/>
            <person name="Douillard F.P."/>
            <person name="Paul Ross R."/>
            <person name="Yang R."/>
            <person name="Briner A.E."/>
            <person name="Felis G.E."/>
            <person name="de Vos W.M."/>
            <person name="Barrangou R."/>
            <person name="Klaenhammer T.R."/>
            <person name="Caufield P.W."/>
            <person name="Cui Y."/>
            <person name="Zhang H."/>
            <person name="O'Toole P.W."/>
        </authorList>
    </citation>
    <scope>NUCLEOTIDE SEQUENCE [LARGE SCALE GENOMIC DNA]</scope>
    <source>
        <strain evidence="5 6">DSM 14857</strain>
    </source>
</reference>
<dbReference type="Proteomes" id="UP000051647">
    <property type="component" value="Unassembled WGS sequence"/>
</dbReference>
<dbReference type="Gene3D" id="3.40.109.10">
    <property type="entry name" value="NADH Oxidase"/>
    <property type="match status" value="1"/>
</dbReference>
<dbReference type="CDD" id="cd02136">
    <property type="entry name" value="PnbA_NfnB-like"/>
    <property type="match status" value="1"/>
</dbReference>
<dbReference type="EMBL" id="AZFA01000010">
    <property type="protein sequence ID" value="KRL66836.1"/>
    <property type="molecule type" value="Genomic_DNA"/>
</dbReference>
<dbReference type="eggNOG" id="COG0778">
    <property type="taxonomic scope" value="Bacteria"/>
</dbReference>
<evidence type="ECO:0000256" key="1">
    <source>
        <dbReference type="ARBA" id="ARBA00022630"/>
    </source>
</evidence>
<evidence type="ECO:0000256" key="2">
    <source>
        <dbReference type="ARBA" id="ARBA00022643"/>
    </source>
</evidence>
<dbReference type="AlphaFoldDB" id="A0A0R1SH65"/>
<keyword evidence="3" id="KW-0560">Oxidoreductase</keyword>
<dbReference type="GO" id="GO:0016491">
    <property type="term" value="F:oxidoreductase activity"/>
    <property type="evidence" value="ECO:0007669"/>
    <property type="project" value="UniProtKB-KW"/>
</dbReference>
<feature type="domain" description="Nitroreductase" evidence="4">
    <location>
        <begin position="20"/>
        <end position="204"/>
    </location>
</feature>
<dbReference type="InterPro" id="IPR050627">
    <property type="entry name" value="Nitroreductase/BluB"/>
</dbReference>
<keyword evidence="6" id="KW-1185">Reference proteome</keyword>
<dbReference type="InterPro" id="IPR000415">
    <property type="entry name" value="Nitroreductase-like"/>
</dbReference>
<name>A0A0R1SH65_9LACO</name>
<keyword evidence="2" id="KW-0288">FMN</keyword>
<organism evidence="5 6">
    <name type="scientific">Companilactobacillus versmoldensis DSM 14857 = KCTC 3814</name>
    <dbReference type="NCBI Taxonomy" id="1423815"/>
    <lineage>
        <taxon>Bacteria</taxon>
        <taxon>Bacillati</taxon>
        <taxon>Bacillota</taxon>
        <taxon>Bacilli</taxon>
        <taxon>Lactobacillales</taxon>
        <taxon>Lactobacillaceae</taxon>
        <taxon>Companilactobacillus</taxon>
    </lineage>
</organism>
<accession>A0A0R1SH65</accession>
<evidence type="ECO:0000259" key="4">
    <source>
        <dbReference type="Pfam" id="PF00881"/>
    </source>
</evidence>
<evidence type="ECO:0000313" key="6">
    <source>
        <dbReference type="Proteomes" id="UP000051647"/>
    </source>
</evidence>
<dbReference type="InterPro" id="IPR029479">
    <property type="entry name" value="Nitroreductase"/>
</dbReference>
<dbReference type="STRING" id="1423815.FC27_GL000282"/>
<gene>
    <name evidence="5" type="ORF">FC27_GL000282</name>
</gene>
<dbReference type="PATRIC" id="fig|1423815.3.peg.286"/>
<keyword evidence="1" id="KW-0285">Flavoprotein</keyword>
<sequence length="228" mass="25931">MMSLVTHNKEEATMEFEKVVKSRHSVRNFTDQAVSKQTICEIIEIAQQSPSWFNSQPWKVYVAMDKLLENIKTECSKNNRAKKPAEPDFPVMDRNEWNVRTKANMEKWRHDIVHHLSDFDDTQNEAGLSLYNAPVILYLTIPKNSSLWSVFDAGSFGQTIMLTAKDMGLDTLPNYNSVRFPKIVRHQLGIPDSETLVVGISLGYAKDATPNTHSTGRATLDDVLKFNN</sequence>
<dbReference type="PANTHER" id="PTHR23026:SF90">
    <property type="entry name" value="IODOTYROSINE DEIODINASE 1"/>
    <property type="match status" value="1"/>
</dbReference>
<dbReference type="PANTHER" id="PTHR23026">
    <property type="entry name" value="NADPH NITROREDUCTASE"/>
    <property type="match status" value="1"/>
</dbReference>
<protein>
    <submittedName>
        <fullName evidence="5">Nitroreductase</fullName>
    </submittedName>
</protein>
<dbReference type="SUPFAM" id="SSF55469">
    <property type="entry name" value="FMN-dependent nitroreductase-like"/>
    <property type="match status" value="1"/>
</dbReference>
<comment type="caution">
    <text evidence="5">The sequence shown here is derived from an EMBL/GenBank/DDBJ whole genome shotgun (WGS) entry which is preliminary data.</text>
</comment>